<gene>
    <name evidence="3" type="ORF">M440DRAFT_1185295</name>
</gene>
<keyword evidence="2" id="KW-0732">Signal</keyword>
<feature type="compositionally biased region" description="Polar residues" evidence="1">
    <location>
        <begin position="71"/>
        <end position="81"/>
    </location>
</feature>
<feature type="signal peptide" evidence="2">
    <location>
        <begin position="1"/>
        <end position="20"/>
    </location>
</feature>
<evidence type="ECO:0000313" key="4">
    <source>
        <dbReference type="Proteomes" id="UP000240760"/>
    </source>
</evidence>
<sequence>MRLLAPASLALCATTQRLLTADSASAPIPPSIPPPLTIANSPAEVSTVFEAKQTRQLGLSRLPNPPVAQMERSSSSSQATVANKPAGPEACVCKAHDWGWLVEKQVGYTCIMYQVA</sequence>
<feature type="chain" id="PRO_5015495228" evidence="2">
    <location>
        <begin position="21"/>
        <end position="116"/>
    </location>
</feature>
<evidence type="ECO:0000256" key="2">
    <source>
        <dbReference type="SAM" id="SignalP"/>
    </source>
</evidence>
<feature type="region of interest" description="Disordered" evidence="1">
    <location>
        <begin position="60"/>
        <end position="83"/>
    </location>
</feature>
<dbReference type="Proteomes" id="UP000240760">
    <property type="component" value="Unassembled WGS sequence"/>
</dbReference>
<dbReference type="AlphaFoldDB" id="A0A2T4C970"/>
<evidence type="ECO:0000256" key="1">
    <source>
        <dbReference type="SAM" id="MobiDB-lite"/>
    </source>
</evidence>
<accession>A0A2T4C970</accession>
<name>A0A2T4C970_TRILO</name>
<proteinExistence type="predicted"/>
<dbReference type="EMBL" id="KZ679129">
    <property type="protein sequence ID" value="PTB78127.1"/>
    <property type="molecule type" value="Genomic_DNA"/>
</dbReference>
<evidence type="ECO:0000313" key="3">
    <source>
        <dbReference type="EMBL" id="PTB78127.1"/>
    </source>
</evidence>
<reference evidence="3 4" key="1">
    <citation type="submission" date="2016-07" db="EMBL/GenBank/DDBJ databases">
        <title>Multiple horizontal gene transfer events from other fungi enriched the ability of initially mycotrophic Trichoderma (Ascomycota) to feed on dead plant biomass.</title>
        <authorList>
            <consortium name="DOE Joint Genome Institute"/>
            <person name="Aerts A."/>
            <person name="Atanasova L."/>
            <person name="Chenthamara K."/>
            <person name="Zhang J."/>
            <person name="Grujic M."/>
            <person name="Henrissat B."/>
            <person name="Kuo A."/>
            <person name="Salamov A."/>
            <person name="Lipzen A."/>
            <person name="Labutti K."/>
            <person name="Barry K."/>
            <person name="Miao Y."/>
            <person name="Rahimi M.J."/>
            <person name="Shen Q."/>
            <person name="Grigoriev I.V."/>
            <person name="Kubicek C.P."/>
            <person name="Druzhinina I.S."/>
        </authorList>
    </citation>
    <scope>NUCLEOTIDE SEQUENCE [LARGE SCALE GENOMIC DNA]</scope>
    <source>
        <strain evidence="3 4">ATCC 18648</strain>
    </source>
</reference>
<keyword evidence="4" id="KW-1185">Reference proteome</keyword>
<protein>
    <submittedName>
        <fullName evidence="3">Uncharacterized protein</fullName>
    </submittedName>
</protein>
<organism evidence="3 4">
    <name type="scientific">Trichoderma longibrachiatum ATCC 18648</name>
    <dbReference type="NCBI Taxonomy" id="983965"/>
    <lineage>
        <taxon>Eukaryota</taxon>
        <taxon>Fungi</taxon>
        <taxon>Dikarya</taxon>
        <taxon>Ascomycota</taxon>
        <taxon>Pezizomycotina</taxon>
        <taxon>Sordariomycetes</taxon>
        <taxon>Hypocreomycetidae</taxon>
        <taxon>Hypocreales</taxon>
        <taxon>Hypocreaceae</taxon>
        <taxon>Trichoderma</taxon>
    </lineage>
</organism>